<dbReference type="Gene3D" id="3.90.550.10">
    <property type="entry name" value="Spore Coat Polysaccharide Biosynthesis Protein SpsA, Chain A"/>
    <property type="match status" value="1"/>
</dbReference>
<evidence type="ECO:0000313" key="3">
    <source>
        <dbReference type="Proteomes" id="UP001310248"/>
    </source>
</evidence>
<dbReference type="SUPFAM" id="SSF53448">
    <property type="entry name" value="Nucleotide-diphospho-sugar transferases"/>
    <property type="match status" value="1"/>
</dbReference>
<dbReference type="EC" id="2.4.-.-" evidence="2"/>
<dbReference type="InterPro" id="IPR001173">
    <property type="entry name" value="Glyco_trans_2-like"/>
</dbReference>
<keyword evidence="2" id="KW-0328">Glycosyltransferase</keyword>
<dbReference type="CDD" id="cd00761">
    <property type="entry name" value="Glyco_tranf_GTA_type"/>
    <property type="match status" value="1"/>
</dbReference>
<gene>
    <name evidence="2" type="ORF">SNR37_000841</name>
</gene>
<dbReference type="Pfam" id="PF00535">
    <property type="entry name" value="Glycos_transf_2"/>
    <property type="match status" value="1"/>
</dbReference>
<evidence type="ECO:0000313" key="2">
    <source>
        <dbReference type="EMBL" id="MEE1675515.1"/>
    </source>
</evidence>
<keyword evidence="3" id="KW-1185">Reference proteome</keyword>
<feature type="domain" description="Glycosyltransferase 2-like" evidence="1">
    <location>
        <begin position="6"/>
        <end position="111"/>
    </location>
</feature>
<reference evidence="2 3" key="2">
    <citation type="submission" date="2023-12" db="EMBL/GenBank/DDBJ databases">
        <authorList>
            <consortium name="Cladostephus spongiosus"/>
            <person name="Lorente B."/>
            <person name="Cabral C."/>
            <person name="Frias J."/>
            <person name="Faria J."/>
            <person name="Toubarro D."/>
        </authorList>
    </citation>
    <scope>NUCLEOTIDE SEQUENCE [LARGE SCALE GENOMIC DNA]</scope>
    <source>
        <strain evidence="2 3">ZMCS4</strain>
    </source>
</reference>
<dbReference type="Proteomes" id="UP001310248">
    <property type="component" value="Unassembled WGS sequence"/>
</dbReference>
<proteinExistence type="predicted"/>
<dbReference type="PANTHER" id="PTHR43685">
    <property type="entry name" value="GLYCOSYLTRANSFERASE"/>
    <property type="match status" value="1"/>
</dbReference>
<dbReference type="GO" id="GO:0016757">
    <property type="term" value="F:glycosyltransferase activity"/>
    <property type="evidence" value="ECO:0007669"/>
    <property type="project" value="UniProtKB-KW"/>
</dbReference>
<sequence length="273" mass="31253">MEAKTSVVIPYFNNQQFISQAVNSVMAQTQPALELIIVNDGSTKEAREYLEQFSSVATIVDHPSNLGIAEARNNGGKTAKGEFIAFLDADDYWDKHKLALQQEIMESEPELSGCHCATNIFSQEGEASETCDTKPLYLSMSDSLIDSHIVPSSWLVKRKDFIEAKGFDSKVIAEDYDLFLTLLAKGHRYKFIAKPLVWFRRANQGNESGRWQYIFYGRLKVFKKHWRDLYKEGGAWALSNNLQRTFELAAWRTSGSRYYIFRLFATIIPNNYK</sequence>
<reference evidence="3" key="1">
    <citation type="submission" date="2023-07" db="EMBL/GenBank/DDBJ databases">
        <title>Draft genome sequence of Agarivorans aestuarii strain ZMCS4, a CAZymes producing bacteria isolated from the marine brown algae Clodostephus spongiosus.</title>
        <authorList>
            <person name="Lorente B."/>
            <person name="Cabral C."/>
            <person name="Frias J."/>
            <person name="Faria J."/>
            <person name="Toubarro D."/>
        </authorList>
    </citation>
    <scope>NUCLEOTIDE SEQUENCE [LARGE SCALE GENOMIC DNA]</scope>
    <source>
        <strain evidence="3">ZMCS4</strain>
    </source>
</reference>
<dbReference type="RefSeq" id="WP_329776383.1">
    <property type="nucleotide sequence ID" value="NZ_JAYDYW010000013.1"/>
</dbReference>
<evidence type="ECO:0000259" key="1">
    <source>
        <dbReference type="Pfam" id="PF00535"/>
    </source>
</evidence>
<accession>A0ABU7G899</accession>
<comment type="caution">
    <text evidence="2">The sequence shown here is derived from an EMBL/GenBank/DDBJ whole genome shotgun (WGS) entry which is preliminary data.</text>
</comment>
<dbReference type="InterPro" id="IPR029044">
    <property type="entry name" value="Nucleotide-diphossugar_trans"/>
</dbReference>
<dbReference type="PANTHER" id="PTHR43685:SF2">
    <property type="entry name" value="GLYCOSYLTRANSFERASE 2-LIKE DOMAIN-CONTAINING PROTEIN"/>
    <property type="match status" value="1"/>
</dbReference>
<organism evidence="2 3">
    <name type="scientific">Agarivorans aestuarii</name>
    <dbReference type="NCBI Taxonomy" id="1563703"/>
    <lineage>
        <taxon>Bacteria</taxon>
        <taxon>Pseudomonadati</taxon>
        <taxon>Pseudomonadota</taxon>
        <taxon>Gammaproteobacteria</taxon>
        <taxon>Alteromonadales</taxon>
        <taxon>Alteromonadaceae</taxon>
        <taxon>Agarivorans</taxon>
    </lineage>
</organism>
<name>A0ABU7G899_9ALTE</name>
<dbReference type="EMBL" id="JAYDYW010000013">
    <property type="protein sequence ID" value="MEE1675515.1"/>
    <property type="molecule type" value="Genomic_DNA"/>
</dbReference>
<dbReference type="InterPro" id="IPR050834">
    <property type="entry name" value="Glycosyltransf_2"/>
</dbReference>
<keyword evidence="2" id="KW-0808">Transferase</keyword>
<protein>
    <submittedName>
        <fullName evidence="2">Glycosyltransferase family 2 protein</fullName>
        <ecNumber evidence="2">2.4.-.-</ecNumber>
    </submittedName>
</protein>